<dbReference type="EMBL" id="KB446545">
    <property type="protein sequence ID" value="EME39456.1"/>
    <property type="molecule type" value="Genomic_DNA"/>
</dbReference>
<dbReference type="GO" id="GO:0000949">
    <property type="term" value="P:aromatic amino acid family catabolic process to alcohol via Ehrlich pathway"/>
    <property type="evidence" value="ECO:0007669"/>
    <property type="project" value="TreeGrafter"/>
</dbReference>
<feature type="binding site" evidence="9">
    <location>
        <position position="482"/>
    </location>
    <ligand>
        <name>Mg(2+)</name>
        <dbReference type="ChEBI" id="CHEBI:18420"/>
    </ligand>
</feature>
<keyword evidence="5" id="KW-0210">Decarboxylase</keyword>
<gene>
    <name evidence="14" type="ORF">DOTSEDRAFT_138869</name>
</gene>
<dbReference type="InterPro" id="IPR029035">
    <property type="entry name" value="DHS-like_NAD/FAD-binding_dom"/>
</dbReference>
<keyword evidence="15" id="KW-1185">Reference proteome</keyword>
<dbReference type="SUPFAM" id="SSF52518">
    <property type="entry name" value="Thiamin diphosphate-binding fold (THDP-binding)"/>
    <property type="match status" value="2"/>
</dbReference>
<dbReference type="InterPro" id="IPR012110">
    <property type="entry name" value="PDC/IPDC-like"/>
</dbReference>
<dbReference type="InterPro" id="IPR012000">
    <property type="entry name" value="Thiamin_PyroP_enz_cen_dom"/>
</dbReference>
<dbReference type="GO" id="GO:0005634">
    <property type="term" value="C:nucleus"/>
    <property type="evidence" value="ECO:0007669"/>
    <property type="project" value="TreeGrafter"/>
</dbReference>
<evidence type="ECO:0000256" key="1">
    <source>
        <dbReference type="ARBA" id="ARBA00001964"/>
    </source>
</evidence>
<dbReference type="OMA" id="HGMNEAY"/>
<dbReference type="eggNOG" id="KOG1184">
    <property type="taxonomic scope" value="Eukaryota"/>
</dbReference>
<dbReference type="Pfam" id="PF00205">
    <property type="entry name" value="TPP_enzyme_M"/>
    <property type="match status" value="1"/>
</dbReference>
<dbReference type="PANTHER" id="PTHR43452:SF11">
    <property type="entry name" value="PYRUVATE DECARBOXYLASE"/>
    <property type="match status" value="1"/>
</dbReference>
<protein>
    <recommendedName>
        <fullName evidence="3">Pyruvate decarboxylase</fullName>
    </recommendedName>
</protein>
<reference evidence="15" key="1">
    <citation type="journal article" date="2012" name="PLoS Genet.">
        <title>The genomes of the fungal plant pathogens Cladosporium fulvum and Dothistroma septosporum reveal adaptation to different hosts and lifestyles but also signatures of common ancestry.</title>
        <authorList>
            <person name="de Wit P.J.G.M."/>
            <person name="van der Burgt A."/>
            <person name="Oekmen B."/>
            <person name="Stergiopoulos I."/>
            <person name="Abd-Elsalam K.A."/>
            <person name="Aerts A.L."/>
            <person name="Bahkali A.H."/>
            <person name="Beenen H.G."/>
            <person name="Chettri P."/>
            <person name="Cox M.P."/>
            <person name="Datema E."/>
            <person name="de Vries R.P."/>
            <person name="Dhillon B."/>
            <person name="Ganley A.R."/>
            <person name="Griffiths S.A."/>
            <person name="Guo Y."/>
            <person name="Hamelin R.C."/>
            <person name="Henrissat B."/>
            <person name="Kabir M.S."/>
            <person name="Jashni M.K."/>
            <person name="Kema G."/>
            <person name="Klaubauf S."/>
            <person name="Lapidus A."/>
            <person name="Levasseur A."/>
            <person name="Lindquist E."/>
            <person name="Mehrabi R."/>
            <person name="Ohm R.A."/>
            <person name="Owen T.J."/>
            <person name="Salamov A."/>
            <person name="Schwelm A."/>
            <person name="Schijlen E."/>
            <person name="Sun H."/>
            <person name="van den Burg H.A."/>
            <person name="van Ham R.C.H.J."/>
            <person name="Zhang S."/>
            <person name="Goodwin S.B."/>
            <person name="Grigoriev I.V."/>
            <person name="Collemare J."/>
            <person name="Bradshaw R.E."/>
        </authorList>
    </citation>
    <scope>NUCLEOTIDE SEQUENCE [LARGE SCALE GENOMIC DNA]</scope>
    <source>
        <strain evidence="15">NZE10 / CBS 128990</strain>
    </source>
</reference>
<evidence type="ECO:0000256" key="8">
    <source>
        <dbReference type="ARBA" id="ARBA00023239"/>
    </source>
</evidence>
<feature type="binding site" evidence="9">
    <location>
        <position position="480"/>
    </location>
    <ligand>
        <name>Mg(2+)</name>
        <dbReference type="ChEBI" id="CHEBI:18420"/>
    </ligand>
</feature>
<feature type="binding site" evidence="9">
    <location>
        <position position="453"/>
    </location>
    <ligand>
        <name>Mg(2+)</name>
        <dbReference type="ChEBI" id="CHEBI:18420"/>
    </ligand>
</feature>
<dbReference type="PANTHER" id="PTHR43452">
    <property type="entry name" value="PYRUVATE DECARBOXYLASE"/>
    <property type="match status" value="1"/>
</dbReference>
<dbReference type="InterPro" id="IPR047214">
    <property type="entry name" value="TPP_PDC_IPDC"/>
</dbReference>
<dbReference type="GO" id="GO:0030976">
    <property type="term" value="F:thiamine pyrophosphate binding"/>
    <property type="evidence" value="ECO:0007669"/>
    <property type="project" value="InterPro"/>
</dbReference>
<evidence type="ECO:0000256" key="7">
    <source>
        <dbReference type="ARBA" id="ARBA00023052"/>
    </source>
</evidence>
<comment type="similarity">
    <text evidence="2 10">Belongs to the TPP enzyme family.</text>
</comment>
<dbReference type="HOGENOM" id="CLU_013748_0_2_1"/>
<dbReference type="Proteomes" id="UP000016933">
    <property type="component" value="Unassembled WGS sequence"/>
</dbReference>
<evidence type="ECO:0000313" key="14">
    <source>
        <dbReference type="EMBL" id="EME39456.1"/>
    </source>
</evidence>
<dbReference type="InterPro" id="IPR011766">
    <property type="entry name" value="TPP_enzyme_TPP-bd"/>
</dbReference>
<dbReference type="GO" id="GO:0004737">
    <property type="term" value="F:pyruvate decarboxylase activity"/>
    <property type="evidence" value="ECO:0007669"/>
    <property type="project" value="TreeGrafter"/>
</dbReference>
<evidence type="ECO:0000313" key="15">
    <source>
        <dbReference type="Proteomes" id="UP000016933"/>
    </source>
</evidence>
<name>M2YKF8_DOTSN</name>
<feature type="domain" description="Thiamine pyrophosphate enzyme central" evidence="11">
    <location>
        <begin position="217"/>
        <end position="325"/>
    </location>
</feature>
<feature type="domain" description="Thiamine pyrophosphate enzyme N-terminal TPP-binding" evidence="13">
    <location>
        <begin position="7"/>
        <end position="119"/>
    </location>
</feature>
<dbReference type="GO" id="GO:0000287">
    <property type="term" value="F:magnesium ion binding"/>
    <property type="evidence" value="ECO:0007669"/>
    <property type="project" value="InterPro"/>
</dbReference>
<dbReference type="Gene3D" id="3.40.50.970">
    <property type="match status" value="2"/>
</dbReference>
<evidence type="ECO:0000256" key="6">
    <source>
        <dbReference type="ARBA" id="ARBA00022842"/>
    </source>
</evidence>
<evidence type="ECO:0000256" key="5">
    <source>
        <dbReference type="ARBA" id="ARBA00022793"/>
    </source>
</evidence>
<dbReference type="Gene3D" id="3.40.50.1220">
    <property type="entry name" value="TPP-binding domain"/>
    <property type="match status" value="1"/>
</dbReference>
<keyword evidence="8" id="KW-0456">Lyase</keyword>
<sequence length="578" mass="63067">MARKIPLAQHLFARLRQLNCHSIHGVPGDFMLRALDLLPQSGVRWTGNASELCAGYAADGYARSAFMARLTHRPVPRVGALFTTYGVGELSAINAVAGAYSENVPVVHFVGTPSRRQWREKPVIHHSLGDGRLDKWAEMAKQITCAQADLGCGDPEEAVARYDEVLRKCVEMSRPVYVNLPVDMVGKEIDGATLGRPLLMDRENGSEEDKGVEEVVSEVVGRVRGAKQPLVVADGLSYPFDFVDELNELVRTTQIPAMCFNAGKGLIDESLPSWRGPLTSPIEGFTSADLVLLFGPLLSDTNTAAWSLVPDPERVVSFHRSEVNICGKSCEVDGKQVLRTLVERLKADSLTLQSEVGTTRSRNAPPAVPSSSSIKQDDLWRRLSLWLKPHDIVLLANGTPLIGGRDITLPHPVQVIASGIWCSIGSMLPAAQGVAAARQDHGISGRTILLEGDGSFQVTCQSISDIIRHKLNVTIIIANNAGYAYERWLNGMTAEYNDVPSWQYTEAPRFFGAKENDSSYPVHARRVQTWGELERCLDADEFAGGRGLTIIDIVMAPDDVPEAAKAGLRRASQVLSTM</sequence>
<dbReference type="STRING" id="675120.M2YKF8"/>
<dbReference type="OrthoDB" id="3970464at2759"/>
<dbReference type="InterPro" id="IPR047213">
    <property type="entry name" value="TPP_PYR_PDC_IPDC-like"/>
</dbReference>
<comment type="cofactor">
    <cofactor evidence="9">
        <name>Mg(2+)</name>
        <dbReference type="ChEBI" id="CHEBI:18420"/>
    </cofactor>
    <text evidence="9">Binds 1 Mg(2+) per subunit.</text>
</comment>
<comment type="cofactor">
    <cofactor evidence="1">
        <name>thiamine diphosphate</name>
        <dbReference type="ChEBI" id="CHEBI:58937"/>
    </cofactor>
</comment>
<evidence type="ECO:0000256" key="3">
    <source>
        <dbReference type="ARBA" id="ARBA00014422"/>
    </source>
</evidence>
<evidence type="ECO:0000259" key="11">
    <source>
        <dbReference type="Pfam" id="PF00205"/>
    </source>
</evidence>
<evidence type="ECO:0000259" key="13">
    <source>
        <dbReference type="Pfam" id="PF02776"/>
    </source>
</evidence>
<keyword evidence="6 9" id="KW-0460">Magnesium</keyword>
<dbReference type="SUPFAM" id="SSF52467">
    <property type="entry name" value="DHS-like NAD/FAD-binding domain"/>
    <property type="match status" value="1"/>
</dbReference>
<accession>M2YKF8</accession>
<reference evidence="14 15" key="2">
    <citation type="journal article" date="2012" name="PLoS Pathog.">
        <title>Diverse lifestyles and strategies of plant pathogenesis encoded in the genomes of eighteen Dothideomycetes fungi.</title>
        <authorList>
            <person name="Ohm R.A."/>
            <person name="Feau N."/>
            <person name="Henrissat B."/>
            <person name="Schoch C.L."/>
            <person name="Horwitz B.A."/>
            <person name="Barry K.W."/>
            <person name="Condon B.J."/>
            <person name="Copeland A.C."/>
            <person name="Dhillon B."/>
            <person name="Glaser F."/>
            <person name="Hesse C.N."/>
            <person name="Kosti I."/>
            <person name="LaButti K."/>
            <person name="Lindquist E.A."/>
            <person name="Lucas S."/>
            <person name="Salamov A.A."/>
            <person name="Bradshaw R.E."/>
            <person name="Ciuffetti L."/>
            <person name="Hamelin R.C."/>
            <person name="Kema G.H.J."/>
            <person name="Lawrence C."/>
            <person name="Scott J.A."/>
            <person name="Spatafora J.W."/>
            <person name="Turgeon B.G."/>
            <person name="de Wit P.J.G.M."/>
            <person name="Zhong S."/>
            <person name="Goodwin S.B."/>
            <person name="Grigoriev I.V."/>
        </authorList>
    </citation>
    <scope>NUCLEOTIDE SEQUENCE [LARGE SCALE GENOMIC DNA]</scope>
    <source>
        <strain evidence="15">NZE10 / CBS 128990</strain>
    </source>
</reference>
<dbReference type="InterPro" id="IPR029061">
    <property type="entry name" value="THDP-binding"/>
</dbReference>
<dbReference type="AlphaFoldDB" id="M2YKF8"/>
<proteinExistence type="inferred from homology"/>
<feature type="domain" description="Thiamine pyrophosphate enzyme TPP-binding" evidence="12">
    <location>
        <begin position="411"/>
        <end position="502"/>
    </location>
</feature>
<evidence type="ECO:0000256" key="2">
    <source>
        <dbReference type="ARBA" id="ARBA00007812"/>
    </source>
</evidence>
<dbReference type="GO" id="GO:0005829">
    <property type="term" value="C:cytosol"/>
    <property type="evidence" value="ECO:0007669"/>
    <property type="project" value="TreeGrafter"/>
</dbReference>
<evidence type="ECO:0000256" key="4">
    <source>
        <dbReference type="ARBA" id="ARBA00022723"/>
    </source>
</evidence>
<evidence type="ECO:0000256" key="10">
    <source>
        <dbReference type="RuleBase" id="RU362132"/>
    </source>
</evidence>
<keyword evidence="4 9" id="KW-0479">Metal-binding</keyword>
<dbReference type="PIRSF" id="PIRSF036565">
    <property type="entry name" value="Pyruvt_ip_decrb"/>
    <property type="match status" value="1"/>
</dbReference>
<dbReference type="InterPro" id="IPR012001">
    <property type="entry name" value="Thiamin_PyroP_enz_TPP-bd_dom"/>
</dbReference>
<organism evidence="14 15">
    <name type="scientific">Dothistroma septosporum (strain NZE10 / CBS 128990)</name>
    <name type="common">Red band needle blight fungus</name>
    <name type="synonym">Mycosphaerella pini</name>
    <dbReference type="NCBI Taxonomy" id="675120"/>
    <lineage>
        <taxon>Eukaryota</taxon>
        <taxon>Fungi</taxon>
        <taxon>Dikarya</taxon>
        <taxon>Ascomycota</taxon>
        <taxon>Pezizomycotina</taxon>
        <taxon>Dothideomycetes</taxon>
        <taxon>Dothideomycetidae</taxon>
        <taxon>Mycosphaerellales</taxon>
        <taxon>Mycosphaerellaceae</taxon>
        <taxon>Dothistroma</taxon>
    </lineage>
</organism>
<dbReference type="CDD" id="cd02005">
    <property type="entry name" value="TPP_PDC_IPDC"/>
    <property type="match status" value="1"/>
</dbReference>
<dbReference type="Pfam" id="PF02775">
    <property type="entry name" value="TPP_enzyme_C"/>
    <property type="match status" value="1"/>
</dbReference>
<evidence type="ECO:0000259" key="12">
    <source>
        <dbReference type="Pfam" id="PF02775"/>
    </source>
</evidence>
<dbReference type="Pfam" id="PF02776">
    <property type="entry name" value="TPP_enzyme_N"/>
    <property type="match status" value="1"/>
</dbReference>
<dbReference type="CDD" id="cd07038">
    <property type="entry name" value="TPP_PYR_PDC_IPDC_like"/>
    <property type="match status" value="1"/>
</dbReference>
<keyword evidence="7 10" id="KW-0786">Thiamine pyrophosphate</keyword>
<dbReference type="FunFam" id="3.40.50.970:FF:000024">
    <property type="entry name" value="Pyruvate decarboxylase isozyme"/>
    <property type="match status" value="1"/>
</dbReference>
<evidence type="ECO:0000256" key="9">
    <source>
        <dbReference type="PIRSR" id="PIRSR036565-2"/>
    </source>
</evidence>